<dbReference type="Proteomes" id="UP000789525">
    <property type="component" value="Unassembled WGS sequence"/>
</dbReference>
<keyword evidence="2" id="KW-1185">Reference proteome</keyword>
<reference evidence="1" key="1">
    <citation type="submission" date="2021-06" db="EMBL/GenBank/DDBJ databases">
        <authorList>
            <person name="Kallberg Y."/>
            <person name="Tangrot J."/>
            <person name="Rosling A."/>
        </authorList>
    </citation>
    <scope>NUCLEOTIDE SEQUENCE</scope>
    <source>
        <strain evidence="1">CL356</strain>
    </source>
</reference>
<organism evidence="1 2">
    <name type="scientific">Acaulospora colombiana</name>
    <dbReference type="NCBI Taxonomy" id="27376"/>
    <lineage>
        <taxon>Eukaryota</taxon>
        <taxon>Fungi</taxon>
        <taxon>Fungi incertae sedis</taxon>
        <taxon>Mucoromycota</taxon>
        <taxon>Glomeromycotina</taxon>
        <taxon>Glomeromycetes</taxon>
        <taxon>Diversisporales</taxon>
        <taxon>Acaulosporaceae</taxon>
        <taxon>Acaulospora</taxon>
    </lineage>
</organism>
<name>A0ACA9K8K1_9GLOM</name>
<gene>
    <name evidence="1" type="ORF">ACOLOM_LOCUS1082</name>
</gene>
<comment type="caution">
    <text evidence="1">The sequence shown here is derived from an EMBL/GenBank/DDBJ whole genome shotgun (WGS) entry which is preliminary data.</text>
</comment>
<accession>A0ACA9K8K1</accession>
<evidence type="ECO:0000313" key="2">
    <source>
        <dbReference type="Proteomes" id="UP000789525"/>
    </source>
</evidence>
<sequence>MCLLNNVAFCLSFSLATERDQLNSVFENLSEKGQKWIYDKPSREFRIFASRSLKTKKEEKWEFYTNTEEVKVTGVCEKTKYKYWWNRHGELDKLEEPEDDFIVEITKYVYWNCEKIFSNVKNHGIECVIDDSHPMSVSWG</sequence>
<proteinExistence type="predicted"/>
<protein>
    <submittedName>
        <fullName evidence="1">1509_t:CDS:1</fullName>
    </submittedName>
</protein>
<evidence type="ECO:0000313" key="1">
    <source>
        <dbReference type="EMBL" id="CAG8458784.1"/>
    </source>
</evidence>
<feature type="non-terminal residue" evidence="1">
    <location>
        <position position="140"/>
    </location>
</feature>
<dbReference type="EMBL" id="CAJVPT010001213">
    <property type="protein sequence ID" value="CAG8458784.1"/>
    <property type="molecule type" value="Genomic_DNA"/>
</dbReference>